<dbReference type="PANTHER" id="PTHR43586:SF8">
    <property type="entry name" value="CYSTEINE DESULFURASE 1, CHLOROPLASTIC"/>
    <property type="match status" value="1"/>
</dbReference>
<dbReference type="CDD" id="cd06453">
    <property type="entry name" value="SufS_like"/>
    <property type="match status" value="1"/>
</dbReference>
<evidence type="ECO:0000256" key="5">
    <source>
        <dbReference type="ARBA" id="ARBA00022898"/>
    </source>
</evidence>
<dbReference type="GO" id="GO:0031071">
    <property type="term" value="F:cysteine desulfurase activity"/>
    <property type="evidence" value="ECO:0007669"/>
    <property type="project" value="UniProtKB-EC"/>
</dbReference>
<comment type="caution">
    <text evidence="8">The sequence shown here is derived from an EMBL/GenBank/DDBJ whole genome shotgun (WGS) entry which is preliminary data.</text>
</comment>
<name>A0A4Q5J1F3_9ACTN</name>
<dbReference type="SUPFAM" id="SSF53383">
    <property type="entry name" value="PLP-dependent transferases"/>
    <property type="match status" value="1"/>
</dbReference>
<dbReference type="GO" id="GO:0006534">
    <property type="term" value="P:cysteine metabolic process"/>
    <property type="evidence" value="ECO:0007669"/>
    <property type="project" value="InterPro"/>
</dbReference>
<dbReference type="InterPro" id="IPR015422">
    <property type="entry name" value="PyrdxlP-dep_Trfase_small"/>
</dbReference>
<keyword evidence="5" id="KW-0663">Pyridoxal phosphate</keyword>
<keyword evidence="4" id="KW-0808">Transferase</keyword>
<comment type="catalytic activity">
    <reaction evidence="6">
        <text>(sulfur carrier)-H + L-cysteine = (sulfur carrier)-SH + L-alanine</text>
        <dbReference type="Rhea" id="RHEA:43892"/>
        <dbReference type="Rhea" id="RHEA-COMP:14737"/>
        <dbReference type="Rhea" id="RHEA-COMP:14739"/>
        <dbReference type="ChEBI" id="CHEBI:29917"/>
        <dbReference type="ChEBI" id="CHEBI:35235"/>
        <dbReference type="ChEBI" id="CHEBI:57972"/>
        <dbReference type="ChEBI" id="CHEBI:64428"/>
        <dbReference type="EC" id="2.8.1.7"/>
    </reaction>
</comment>
<evidence type="ECO:0000256" key="2">
    <source>
        <dbReference type="ARBA" id="ARBA00010447"/>
    </source>
</evidence>
<dbReference type="EC" id="2.8.1.7" evidence="3"/>
<dbReference type="Gene3D" id="3.40.640.10">
    <property type="entry name" value="Type I PLP-dependent aspartate aminotransferase-like (Major domain)"/>
    <property type="match status" value="1"/>
</dbReference>
<protein>
    <recommendedName>
        <fullName evidence="3">cysteine desulfurase</fullName>
        <ecNumber evidence="3">2.8.1.7</ecNumber>
    </recommendedName>
</protein>
<evidence type="ECO:0000313" key="8">
    <source>
        <dbReference type="EMBL" id="RYU11428.1"/>
    </source>
</evidence>
<evidence type="ECO:0000256" key="3">
    <source>
        <dbReference type="ARBA" id="ARBA00012239"/>
    </source>
</evidence>
<reference evidence="8 9" key="1">
    <citation type="submission" date="2019-01" db="EMBL/GenBank/DDBJ databases">
        <title>Nocardioides guangzhouensis sp. nov., an actinobacterium isolated from soil.</title>
        <authorList>
            <person name="Fu Y."/>
            <person name="Cai Y."/>
            <person name="Lin Z."/>
            <person name="Chen P."/>
        </authorList>
    </citation>
    <scope>NUCLEOTIDE SEQUENCE [LARGE SCALE GENOMIC DNA]</scope>
    <source>
        <strain evidence="8 9">NBRC 105384</strain>
    </source>
</reference>
<dbReference type="NCBIfam" id="TIGR01979">
    <property type="entry name" value="sufS"/>
    <property type="match status" value="1"/>
</dbReference>
<dbReference type="InterPro" id="IPR010970">
    <property type="entry name" value="Cys_dSase_SufS"/>
</dbReference>
<dbReference type="OrthoDB" id="9804366at2"/>
<dbReference type="Gene3D" id="3.90.1150.10">
    <property type="entry name" value="Aspartate Aminotransferase, domain 1"/>
    <property type="match status" value="1"/>
</dbReference>
<dbReference type="InterPro" id="IPR000192">
    <property type="entry name" value="Aminotrans_V_dom"/>
</dbReference>
<dbReference type="InterPro" id="IPR015421">
    <property type="entry name" value="PyrdxlP-dep_Trfase_major"/>
</dbReference>
<dbReference type="Proteomes" id="UP000291189">
    <property type="component" value="Unassembled WGS sequence"/>
</dbReference>
<comment type="cofactor">
    <cofactor evidence="1">
        <name>pyridoxal 5'-phosphate</name>
        <dbReference type="ChEBI" id="CHEBI:597326"/>
    </cofactor>
</comment>
<dbReference type="Pfam" id="PF00266">
    <property type="entry name" value="Aminotran_5"/>
    <property type="match status" value="1"/>
</dbReference>
<accession>A0A4Q5J1F3</accession>
<comment type="similarity">
    <text evidence="2">Belongs to the class-V pyridoxal-phosphate-dependent aminotransferase family. Csd subfamily.</text>
</comment>
<dbReference type="InterPro" id="IPR015424">
    <property type="entry name" value="PyrdxlP-dep_Trfase"/>
</dbReference>
<sequence>MSVTSTPDSQVAAGLSGLLPGLDLIRADFPILSRTLADGKALVYLDSANTSQKPQVVIDAMVDHLERHNANVARAMHQLGAESTAAFEGARDMVAAFIGAPSRDEVIFTKNASEALNLVANTFAWARGDLQLGAGDEVVITEMEHHSNIVPWQLLTERTGATLRWFSVTDDGLLDLSRLDQLITERTKIVSLTWVSNALGTVNPIAAIARRAHEVGAVVVVDAAQAVPQMPVDLAAMDDVERPDFLAFTGHKVTGPTGIGVLWGRGSLLEQLPPFLGGGEMIATVSMEKSTYAPIPHKFEAGTPPIVEAVGLGAAVDYLAAVGMDAVRAHEEAITGYALAGLGSVSGLTILGPTDAALRGGAISFELDGVHPHDVAQVLDSRGVAVRAGHHCAKPAHKRFGVQSSTRMSSYLYTKPAEIDALVEGLEYTKHYFKVG</sequence>
<keyword evidence="9" id="KW-1185">Reference proteome</keyword>
<evidence type="ECO:0000313" key="9">
    <source>
        <dbReference type="Proteomes" id="UP000291189"/>
    </source>
</evidence>
<evidence type="ECO:0000256" key="1">
    <source>
        <dbReference type="ARBA" id="ARBA00001933"/>
    </source>
</evidence>
<dbReference type="EMBL" id="SDPU01000023">
    <property type="protein sequence ID" value="RYU11428.1"/>
    <property type="molecule type" value="Genomic_DNA"/>
</dbReference>
<proteinExistence type="inferred from homology"/>
<evidence type="ECO:0000259" key="7">
    <source>
        <dbReference type="Pfam" id="PF00266"/>
    </source>
</evidence>
<evidence type="ECO:0000256" key="4">
    <source>
        <dbReference type="ARBA" id="ARBA00022679"/>
    </source>
</evidence>
<organism evidence="8 9">
    <name type="scientific">Nocardioides iriomotensis</name>
    <dbReference type="NCBI Taxonomy" id="715784"/>
    <lineage>
        <taxon>Bacteria</taxon>
        <taxon>Bacillati</taxon>
        <taxon>Actinomycetota</taxon>
        <taxon>Actinomycetes</taxon>
        <taxon>Propionibacteriales</taxon>
        <taxon>Nocardioidaceae</taxon>
        <taxon>Nocardioides</taxon>
    </lineage>
</organism>
<gene>
    <name evidence="8" type="primary">sufS</name>
    <name evidence="8" type="ORF">ETU37_12675</name>
</gene>
<evidence type="ECO:0000256" key="6">
    <source>
        <dbReference type="ARBA" id="ARBA00050776"/>
    </source>
</evidence>
<feature type="domain" description="Aminotransferase class V" evidence="7">
    <location>
        <begin position="43"/>
        <end position="422"/>
    </location>
</feature>
<dbReference type="PANTHER" id="PTHR43586">
    <property type="entry name" value="CYSTEINE DESULFURASE"/>
    <property type="match status" value="1"/>
</dbReference>
<dbReference type="AlphaFoldDB" id="A0A4Q5J1F3"/>
<dbReference type="GO" id="GO:0030170">
    <property type="term" value="F:pyridoxal phosphate binding"/>
    <property type="evidence" value="ECO:0007669"/>
    <property type="project" value="InterPro"/>
</dbReference>